<dbReference type="OrthoDB" id="185373at2759"/>
<proteinExistence type="predicted"/>
<feature type="compositionally biased region" description="Low complexity" evidence="2">
    <location>
        <begin position="507"/>
        <end position="518"/>
    </location>
</feature>
<reference evidence="3 4" key="1">
    <citation type="submission" date="2015-07" db="EMBL/GenBank/DDBJ databases">
        <title>The genome of the fungus Escovopsis weberi, a specialized disease agent of ant agriculture.</title>
        <authorList>
            <person name="de Man T.J."/>
            <person name="Stajich J.E."/>
            <person name="Kubicek C.P."/>
            <person name="Chenthamara K."/>
            <person name="Atanasova L."/>
            <person name="Druzhinina I.S."/>
            <person name="Birnbaum S."/>
            <person name="Barribeau S.M."/>
            <person name="Teiling C."/>
            <person name="Suen G."/>
            <person name="Currie C."/>
            <person name="Gerardo N.M."/>
        </authorList>
    </citation>
    <scope>NUCLEOTIDE SEQUENCE [LARGE SCALE GENOMIC DNA]</scope>
</reference>
<dbReference type="Pfam" id="PF13041">
    <property type="entry name" value="PPR_2"/>
    <property type="match status" value="1"/>
</dbReference>
<evidence type="ECO:0000256" key="2">
    <source>
        <dbReference type="SAM" id="MobiDB-lite"/>
    </source>
</evidence>
<protein>
    <submittedName>
        <fullName evidence="3">Pentatricopeptide repeat-containing protein 2</fullName>
    </submittedName>
</protein>
<dbReference type="PANTHER" id="PTHR47938:SF35">
    <property type="entry name" value="PENTATRICOPEPTIDE REPEAT-CONTAINING PROTEIN 4, MITOCHONDRIAL-RELATED"/>
    <property type="match status" value="1"/>
</dbReference>
<feature type="region of interest" description="Disordered" evidence="2">
    <location>
        <begin position="507"/>
        <end position="539"/>
    </location>
</feature>
<dbReference type="EMBL" id="LGSR01000020">
    <property type="protein sequence ID" value="KOS18403.1"/>
    <property type="molecule type" value="Genomic_DNA"/>
</dbReference>
<evidence type="ECO:0000313" key="3">
    <source>
        <dbReference type="EMBL" id="KOS18403.1"/>
    </source>
</evidence>
<dbReference type="AlphaFoldDB" id="A0A0N0RT68"/>
<organism evidence="3 4">
    <name type="scientific">Escovopsis weberi</name>
    <dbReference type="NCBI Taxonomy" id="150374"/>
    <lineage>
        <taxon>Eukaryota</taxon>
        <taxon>Fungi</taxon>
        <taxon>Dikarya</taxon>
        <taxon>Ascomycota</taxon>
        <taxon>Pezizomycotina</taxon>
        <taxon>Sordariomycetes</taxon>
        <taxon>Hypocreomycetidae</taxon>
        <taxon>Hypocreales</taxon>
        <taxon>Hypocreaceae</taxon>
        <taxon>Escovopsis</taxon>
    </lineage>
</organism>
<dbReference type="NCBIfam" id="TIGR00756">
    <property type="entry name" value="PPR"/>
    <property type="match status" value="1"/>
</dbReference>
<name>A0A0N0RT68_ESCWE</name>
<sequence length="599" mass="66748">MAQLACFFRSCQPTRAGTDAPQILSAEIVVDSSVAEKKSRERLERIVRRHLEHMSDPWKIAQYVDDALQKDRFDEALLLTQKASKDVQVVVSWNHLINYQLGKDNIKGAVRLFNEMKKRGQLPNVQTFTIIFRGCARSNHPKLAIAEAMKHYNMLLSDSRLQPNSTHLNAVLNVCARACDLDSLFLAAESINESTRAPTAYTYTTIFNALRHHALSSVRDVSQEQQQRNVQKAIDRAKGIWTEVVDKWRRGRLVIDEELVCAMGRLLLLSRSRDEKRGILDLLQQSMNIPNLVASPDQHSDALADPDMHNIAAPGSSTPAPVLAPTATATGAAIYAVPGRNTLALVLTILASAKLTTCGIKYWNLMVSHYGIVPDTDNWLRFFGMLKVARASAHAASILDILPAALTHPLPYRIAMEACVRDNVNANAVANADRVLDAMLARLPVPDLQSLRLYLRVALVSHYQLREKAQAGNEAAAKRGYGTQIIAALDRLWEPYKHTHYHYFKASSSTSSSSSSSSAQAQAPGKGARDARGGAPLGETYNGKREVVALARLMFSAFNKVQNERMLPDDEIRKYRPRYAKINREIQAFFSDQRQMRLS</sequence>
<evidence type="ECO:0000256" key="1">
    <source>
        <dbReference type="PROSITE-ProRule" id="PRU00708"/>
    </source>
</evidence>
<dbReference type="PROSITE" id="PS51375">
    <property type="entry name" value="PPR"/>
    <property type="match status" value="1"/>
</dbReference>
<feature type="repeat" description="PPR" evidence="1">
    <location>
        <begin position="89"/>
        <end position="123"/>
    </location>
</feature>
<keyword evidence="4" id="KW-1185">Reference proteome</keyword>
<dbReference type="Proteomes" id="UP000053831">
    <property type="component" value="Unassembled WGS sequence"/>
</dbReference>
<dbReference type="GO" id="GO:0140053">
    <property type="term" value="P:mitochondrial gene expression"/>
    <property type="evidence" value="ECO:0007669"/>
    <property type="project" value="TreeGrafter"/>
</dbReference>
<dbReference type="InterPro" id="IPR011990">
    <property type="entry name" value="TPR-like_helical_dom_sf"/>
</dbReference>
<dbReference type="Gene3D" id="1.25.40.10">
    <property type="entry name" value="Tetratricopeptide repeat domain"/>
    <property type="match status" value="1"/>
</dbReference>
<accession>A0A0N0RT68</accession>
<gene>
    <name evidence="3" type="ORF">ESCO_001106</name>
</gene>
<dbReference type="GO" id="GO:0005739">
    <property type="term" value="C:mitochondrion"/>
    <property type="evidence" value="ECO:0007669"/>
    <property type="project" value="TreeGrafter"/>
</dbReference>
<dbReference type="InterPro" id="IPR002885">
    <property type="entry name" value="PPR_rpt"/>
</dbReference>
<dbReference type="PANTHER" id="PTHR47938">
    <property type="entry name" value="RESPIRATORY COMPLEX I CHAPERONE (CIA84), PUTATIVE (AFU_ORTHOLOGUE AFUA_2G06020)-RELATED"/>
    <property type="match status" value="1"/>
</dbReference>
<comment type="caution">
    <text evidence="3">The sequence shown here is derived from an EMBL/GenBank/DDBJ whole genome shotgun (WGS) entry which is preliminary data.</text>
</comment>
<evidence type="ECO:0000313" key="4">
    <source>
        <dbReference type="Proteomes" id="UP000053831"/>
    </source>
</evidence>
<dbReference type="GO" id="GO:0003729">
    <property type="term" value="F:mRNA binding"/>
    <property type="evidence" value="ECO:0007669"/>
    <property type="project" value="TreeGrafter"/>
</dbReference>